<feature type="transmembrane region" description="Helical" evidence="1">
    <location>
        <begin position="215"/>
        <end position="238"/>
    </location>
</feature>
<reference evidence="2 3" key="1">
    <citation type="submission" date="2016-01" db="EMBL/GenBank/DDBJ databases">
        <authorList>
            <person name="Oliw E.H."/>
        </authorList>
    </citation>
    <scope>NUCLEOTIDE SEQUENCE [LARGE SCALE GENOMIC DNA]</scope>
    <source>
        <strain evidence="2 3">DY10</strain>
    </source>
</reference>
<feature type="transmembrane region" description="Helical" evidence="1">
    <location>
        <begin position="318"/>
        <end position="337"/>
    </location>
</feature>
<keyword evidence="3" id="KW-1185">Reference proteome</keyword>
<keyword evidence="1" id="KW-0812">Transmembrane</keyword>
<evidence type="ECO:0008006" key="4">
    <source>
        <dbReference type="Google" id="ProtNLM"/>
    </source>
</evidence>
<evidence type="ECO:0000256" key="1">
    <source>
        <dbReference type="SAM" id="Phobius"/>
    </source>
</evidence>
<evidence type="ECO:0000313" key="2">
    <source>
        <dbReference type="EMBL" id="AQG79858.1"/>
    </source>
</evidence>
<feature type="transmembrane region" description="Helical" evidence="1">
    <location>
        <begin position="293"/>
        <end position="312"/>
    </location>
</feature>
<accession>A0A1P9WX11</accession>
<organism evidence="2 3">
    <name type="scientific">Spirosoma montaniterrae</name>
    <dbReference type="NCBI Taxonomy" id="1178516"/>
    <lineage>
        <taxon>Bacteria</taxon>
        <taxon>Pseudomonadati</taxon>
        <taxon>Bacteroidota</taxon>
        <taxon>Cytophagia</taxon>
        <taxon>Cytophagales</taxon>
        <taxon>Cytophagaceae</taxon>
        <taxon>Spirosoma</taxon>
    </lineage>
</organism>
<evidence type="ECO:0000313" key="3">
    <source>
        <dbReference type="Proteomes" id="UP000187941"/>
    </source>
</evidence>
<dbReference type="Proteomes" id="UP000187941">
    <property type="component" value="Chromosome"/>
</dbReference>
<name>A0A1P9WX11_9BACT</name>
<keyword evidence="1" id="KW-1133">Transmembrane helix</keyword>
<dbReference type="KEGG" id="smon:AWR27_11290"/>
<dbReference type="AlphaFoldDB" id="A0A1P9WX11"/>
<proteinExistence type="predicted"/>
<feature type="transmembrane region" description="Helical" evidence="1">
    <location>
        <begin position="186"/>
        <end position="203"/>
    </location>
</feature>
<dbReference type="EMBL" id="CP014263">
    <property type="protein sequence ID" value="AQG79858.1"/>
    <property type="molecule type" value="Genomic_DNA"/>
</dbReference>
<dbReference type="RefSeq" id="WP_077131292.1">
    <property type="nucleotide sequence ID" value="NZ_CP014263.1"/>
</dbReference>
<feature type="transmembrane region" description="Helical" evidence="1">
    <location>
        <begin position="82"/>
        <end position="103"/>
    </location>
</feature>
<protein>
    <recommendedName>
        <fullName evidence="4">DUF2157 domain-containing protein</fullName>
    </recommendedName>
</protein>
<dbReference type="OrthoDB" id="660047at2"/>
<feature type="transmembrane region" description="Helical" evidence="1">
    <location>
        <begin position="262"/>
        <end position="281"/>
    </location>
</feature>
<gene>
    <name evidence="2" type="ORF">AWR27_11290</name>
</gene>
<feature type="transmembrane region" description="Helical" evidence="1">
    <location>
        <begin position="49"/>
        <end position="70"/>
    </location>
</feature>
<sequence>MKAYNEQWIENRAVVEQAERWHRQRLLTDSQLAAIRPAYPFEFRQTNGFVEIGLFLFTVLVITGVYLLLMTTLLTGLYDNRVAFGVINIGIGVGLGFIGRYYIQQGQLYRNGTDNAFAVMTTSYLAFGLNLLLPEGLTVASYCLLTLPLLLLALWYYGDTLLAFATLTTFYVAVFDGMLQVSWGKAALPFVMMGVSGLLYWLARRPQMPFQKLYYLDSVLLAQWISLIVLAAAGNYFVVRELNGLLLDVPPGQFAPESTPEIALPALFWFLTFALPVFYGWRGLLRKDRIRIILGALGLIAAVMTLHEYVALLPLNVALTLGGLVLVTLAVAGIRYLRTDVPGRSNAGFVDTPNDDSPDTLLANLQTIAAIQAASGASHGSKDNLRFGDGNFGGGGGEGRY</sequence>
<dbReference type="STRING" id="1178516.AWR27_11290"/>
<feature type="transmembrane region" description="Helical" evidence="1">
    <location>
        <begin position="162"/>
        <end position="180"/>
    </location>
</feature>
<keyword evidence="1" id="KW-0472">Membrane</keyword>